<dbReference type="SUPFAM" id="SSF48452">
    <property type="entry name" value="TPR-like"/>
    <property type="match status" value="3"/>
</dbReference>
<feature type="repeat" description="TPR" evidence="3">
    <location>
        <begin position="337"/>
        <end position="370"/>
    </location>
</feature>
<proteinExistence type="predicted"/>
<dbReference type="PANTHER" id="PTHR45586:SF1">
    <property type="entry name" value="LIPOPOLYSACCHARIDE ASSEMBLY PROTEIN B"/>
    <property type="match status" value="1"/>
</dbReference>
<keyword evidence="6" id="KW-1185">Reference proteome</keyword>
<keyword evidence="4" id="KW-0732">Signal</keyword>
<name>A0A6L5XCC6_9BACT</name>
<feature type="chain" id="PRO_5026675797" description="Tetratricopeptide repeat protein" evidence="4">
    <location>
        <begin position="21"/>
        <end position="542"/>
    </location>
</feature>
<dbReference type="EMBL" id="VULT01000015">
    <property type="protein sequence ID" value="MSS18050.1"/>
    <property type="molecule type" value="Genomic_DNA"/>
</dbReference>
<protein>
    <recommendedName>
        <fullName evidence="7">Tetratricopeptide repeat protein</fullName>
    </recommendedName>
</protein>
<comment type="caution">
    <text evidence="5">The sequence shown here is derived from an EMBL/GenBank/DDBJ whole genome shotgun (WGS) entry which is preliminary data.</text>
</comment>
<keyword evidence="1" id="KW-0677">Repeat</keyword>
<evidence type="ECO:0008006" key="7">
    <source>
        <dbReference type="Google" id="ProtNLM"/>
    </source>
</evidence>
<dbReference type="Gene3D" id="1.25.40.10">
    <property type="entry name" value="Tetratricopeptide repeat domain"/>
    <property type="match status" value="3"/>
</dbReference>
<sequence length="542" mass="60459">MKAKFLFASLLMGASIFASAQGVKDGIDFYNIGDYENAKTILDRNVNSASNKAEVDYYYGMIDLKQGDLNAADKYFKDGAAADAKYPFNLVGQAAVLLKNGNKSAAEALFKQARNLAKKNVDLECAIARAYFFADPTKYESQVNKCLLNARKYGKTSPQPDIVQGDIYFASQDWGNSMASYEQAMGYDPSNIESTVKYADTYFKVNPELAIARLKDIIQSNPNSALVQRQLAEKLYEHGDFVEAAQRYGNYINSTQNHFPKDEARYAQLLYFADKFQDCYDVASKLRSSVPAGSSYQVVADRLMLYSLANIGKWQEAYTVGKEMFSLRANDNNSYNLKDYLMFAKTCEMNNDADGATAMYDKAIELNPDNLEIARSLATQAAGAKDYAKALKYANKVLASDKVETKDYAMMANVYYQQFADKNTTAEDKANAYTQGINYIDKALSADPDNYSYVYRKMLLQIANDANGKGTAASTVEKYVQLAKAQNNVADFGPSLQYAYQYLAISAINNKDNAKALEYLRAWHELDPSNTTVEKYIEALSK</sequence>
<dbReference type="AlphaFoldDB" id="A0A6L5XCC6"/>
<dbReference type="SMART" id="SM00028">
    <property type="entry name" value="TPR"/>
    <property type="match status" value="5"/>
</dbReference>
<evidence type="ECO:0000256" key="4">
    <source>
        <dbReference type="SAM" id="SignalP"/>
    </source>
</evidence>
<accession>A0A6L5XCC6</accession>
<keyword evidence="2 3" id="KW-0802">TPR repeat</keyword>
<dbReference type="PANTHER" id="PTHR45586">
    <property type="entry name" value="TPR REPEAT-CONTAINING PROTEIN PA4667"/>
    <property type="match status" value="1"/>
</dbReference>
<reference evidence="5 6" key="1">
    <citation type="submission" date="2019-08" db="EMBL/GenBank/DDBJ databases">
        <title>In-depth cultivation of the pig gut microbiome towards novel bacterial diversity and tailored functional studies.</title>
        <authorList>
            <person name="Wylensek D."/>
            <person name="Hitch T.C.A."/>
            <person name="Clavel T."/>
        </authorList>
    </citation>
    <scope>NUCLEOTIDE SEQUENCE [LARGE SCALE GENOMIC DNA]</scope>
    <source>
        <strain evidence="5 6">Oil-RF-744-WCA-WT-10</strain>
    </source>
</reference>
<dbReference type="InterPro" id="IPR019734">
    <property type="entry name" value="TPR_rpt"/>
</dbReference>
<gene>
    <name evidence="5" type="ORF">FYJ29_09820</name>
</gene>
<dbReference type="InterPro" id="IPR051012">
    <property type="entry name" value="CellSynth/LPSAsmb/PSIAsmb"/>
</dbReference>
<evidence type="ECO:0000256" key="3">
    <source>
        <dbReference type="PROSITE-ProRule" id="PRU00339"/>
    </source>
</evidence>
<evidence type="ECO:0000256" key="1">
    <source>
        <dbReference type="ARBA" id="ARBA00022737"/>
    </source>
</evidence>
<organism evidence="5 6">
    <name type="scientific">Sodaliphilus pleomorphus</name>
    <dbReference type="NCBI Taxonomy" id="2606626"/>
    <lineage>
        <taxon>Bacteria</taxon>
        <taxon>Pseudomonadati</taxon>
        <taxon>Bacteroidota</taxon>
        <taxon>Bacteroidia</taxon>
        <taxon>Bacteroidales</taxon>
        <taxon>Muribaculaceae</taxon>
        <taxon>Sodaliphilus</taxon>
    </lineage>
</organism>
<feature type="signal peptide" evidence="4">
    <location>
        <begin position="1"/>
        <end position="20"/>
    </location>
</feature>
<evidence type="ECO:0000313" key="5">
    <source>
        <dbReference type="EMBL" id="MSS18050.1"/>
    </source>
</evidence>
<evidence type="ECO:0000256" key="2">
    <source>
        <dbReference type="ARBA" id="ARBA00022803"/>
    </source>
</evidence>
<evidence type="ECO:0000313" key="6">
    <source>
        <dbReference type="Proteomes" id="UP000483362"/>
    </source>
</evidence>
<dbReference type="InterPro" id="IPR011990">
    <property type="entry name" value="TPR-like_helical_dom_sf"/>
</dbReference>
<dbReference type="RefSeq" id="WP_154328768.1">
    <property type="nucleotide sequence ID" value="NZ_CP045696.1"/>
</dbReference>
<dbReference type="Proteomes" id="UP000483362">
    <property type="component" value="Unassembled WGS sequence"/>
</dbReference>
<dbReference type="Pfam" id="PF13432">
    <property type="entry name" value="TPR_16"/>
    <property type="match status" value="1"/>
</dbReference>
<dbReference type="PROSITE" id="PS50005">
    <property type="entry name" value="TPR"/>
    <property type="match status" value="1"/>
</dbReference>